<feature type="compositionally biased region" description="Polar residues" evidence="2">
    <location>
        <begin position="364"/>
        <end position="373"/>
    </location>
</feature>
<dbReference type="PANTHER" id="PTHR23065">
    <property type="entry name" value="PROLINE-SERINE-THREONINE PHOSPHATASE INTERACTING PROTEIN 1"/>
    <property type="match status" value="1"/>
</dbReference>
<dbReference type="OrthoDB" id="331602at2759"/>
<dbReference type="GO" id="GO:0032153">
    <property type="term" value="C:cell division site"/>
    <property type="evidence" value="ECO:0007669"/>
    <property type="project" value="TreeGrafter"/>
</dbReference>
<dbReference type="AlphaFoldDB" id="A0A7U3Q2C2"/>
<dbReference type="InterPro" id="IPR001060">
    <property type="entry name" value="FCH_dom"/>
</dbReference>
<accession>A0A7U3Q2C2</accession>
<dbReference type="EMBL" id="CP031390">
    <property type="protein sequence ID" value="QPH19607.1"/>
    <property type="molecule type" value="Genomic_DNA"/>
</dbReference>
<dbReference type="CDD" id="cd07650">
    <property type="entry name" value="F-BAR_Syp1p_like"/>
    <property type="match status" value="1"/>
</dbReference>
<sequence>MDDTARTEYPAMLASLQPAQAARTLNDRVKRINKVNLEIADWLQERRRIEEQYVLNLRRLAQSNKGPNSPSELGIFQPSWSRIINAVESIAQSHHIFAEKLEDDLEQPLRSYQQRQDYVNMHDMSSNLAALAKRIEKPNKKDNRTAMQQEWDSTAPYIFEKLQEVDESRVNHLRDVLTQYQTHEADQAERVRGIAGQTLAIIVEVRTEDEIRDFASSTVAGLPTPPARSITRPSSTAGRAPSIDQPPPLPNADTMNSGASNPPPTRASQSQQSQLEDESNDQLQGDQPHGDQPKESKLRRLGTLLGRRRQSVHSGFGTFSPGKSSGPTFGRLGSSHGRGISPHTSSTNLHDSGGRLAPLAETLDTPTPSQNDSTNEDGRLYDEPPNGVNGKQRHNTSGINRTHAADLLDVAPHPGSPPIQQNEKAGELAKDSEGFTVRAPMNDPISEAQRAAAAEEADQLFRLSIRNEPVNEEDPEAKQAALSNVANTLKMGPATRRTSTIRGRRDVRNTVYVPPHPGASATQNEFAFSAVSGSPPPAGISSFPRSPALNALASETSVAGTSDSQSVRSGHSLGSLVHARHPDLMGSGLQSSIIETVSVVFQDGVVKSASIAGELAFVNNDAETSSEKTHETIRINNFDRLERIGPNRIFVQNASLDQPDQFALVLSHLSKTSIAFSYKVFAEESETPPLGQHAPILLKPVWKPQDDKLGLLLQYHLNRESSFAAPVTLHNVVLVATYEGKATGAQTKPSGTHLKDKHLVYWRLGDVTLTSDLQKIVCRVVGADGVCPTPGHIEARWEYNASGSAGEESIGSGISISRLSDKDKGKGKEPGDEDPFADAASPTRQTWVDVPVVRKLVSGKYEGK</sequence>
<gene>
    <name evidence="4" type="ORF">C2857_004889</name>
</gene>
<evidence type="ECO:0000313" key="5">
    <source>
        <dbReference type="Proteomes" id="UP000594364"/>
    </source>
</evidence>
<dbReference type="Pfam" id="PF00611">
    <property type="entry name" value="FCH"/>
    <property type="match status" value="1"/>
</dbReference>
<dbReference type="Pfam" id="PF10291">
    <property type="entry name" value="muHD"/>
    <property type="match status" value="1"/>
</dbReference>
<evidence type="ECO:0000313" key="4">
    <source>
        <dbReference type="EMBL" id="QPH19607.1"/>
    </source>
</evidence>
<proteinExistence type="predicted"/>
<dbReference type="SUPFAM" id="SSF103657">
    <property type="entry name" value="BAR/IMD domain-like"/>
    <property type="match status" value="1"/>
</dbReference>
<keyword evidence="1" id="KW-0254">Endocytosis</keyword>
<reference evidence="4 5" key="1">
    <citation type="journal article" date="2018" name="PLoS Genet.">
        <title>Repeat elements organise 3D genome structure and mediate transcription in the filamentous fungus Epichloe festucae.</title>
        <authorList>
            <person name="Winter D.J."/>
            <person name="Ganley A.R.D."/>
            <person name="Young C.A."/>
            <person name="Liachko I."/>
            <person name="Schardl C.L."/>
            <person name="Dupont P.Y."/>
            <person name="Berry D."/>
            <person name="Ram A."/>
            <person name="Scott B."/>
            <person name="Cox M.P."/>
        </authorList>
    </citation>
    <scope>NUCLEOTIDE SEQUENCE [LARGE SCALE GENOMIC DNA]</scope>
    <source>
        <strain evidence="4 5">Fl1</strain>
    </source>
</reference>
<protein>
    <recommendedName>
        <fullName evidence="3">MHD domain-containing protein</fullName>
    </recommendedName>
</protein>
<dbReference type="GO" id="GO:0032185">
    <property type="term" value="P:septin cytoskeleton organization"/>
    <property type="evidence" value="ECO:0007669"/>
    <property type="project" value="TreeGrafter"/>
</dbReference>
<organism evidence="4 5">
    <name type="scientific">Epichloe festucae (strain Fl1)</name>
    <dbReference type="NCBI Taxonomy" id="877507"/>
    <lineage>
        <taxon>Eukaryota</taxon>
        <taxon>Fungi</taxon>
        <taxon>Dikarya</taxon>
        <taxon>Ascomycota</taxon>
        <taxon>Pezizomycotina</taxon>
        <taxon>Sordariomycetes</taxon>
        <taxon>Hypocreomycetidae</taxon>
        <taxon>Hypocreales</taxon>
        <taxon>Clavicipitaceae</taxon>
        <taxon>Epichloe</taxon>
    </lineage>
</organism>
<dbReference type="PANTHER" id="PTHR23065:SF54">
    <property type="entry name" value="SUPPRESSOR OF YEAST PROFILIN DELETION"/>
    <property type="match status" value="1"/>
</dbReference>
<dbReference type="InterPro" id="IPR018808">
    <property type="entry name" value="Muniscin_C"/>
</dbReference>
<keyword evidence="5" id="KW-1185">Reference proteome</keyword>
<dbReference type="Proteomes" id="UP000594364">
    <property type="component" value="Chromosome 6"/>
</dbReference>
<feature type="region of interest" description="Disordered" evidence="2">
    <location>
        <begin position="216"/>
        <end position="397"/>
    </location>
</feature>
<evidence type="ECO:0000256" key="2">
    <source>
        <dbReference type="SAM" id="MobiDB-lite"/>
    </source>
</evidence>
<feature type="compositionally biased region" description="Low complexity" evidence="2">
    <location>
        <begin position="804"/>
        <end position="817"/>
    </location>
</feature>
<dbReference type="GO" id="GO:0006897">
    <property type="term" value="P:endocytosis"/>
    <property type="evidence" value="ECO:0007669"/>
    <property type="project" value="UniProtKB-KW"/>
</dbReference>
<feature type="compositionally biased region" description="Basic and acidic residues" evidence="2">
    <location>
        <begin position="288"/>
        <end position="298"/>
    </location>
</feature>
<evidence type="ECO:0000256" key="1">
    <source>
        <dbReference type="ARBA" id="ARBA00022583"/>
    </source>
</evidence>
<feature type="domain" description="MHD" evidence="3">
    <location>
        <begin position="586"/>
        <end position="847"/>
    </location>
</feature>
<dbReference type="GO" id="GO:0005886">
    <property type="term" value="C:plasma membrane"/>
    <property type="evidence" value="ECO:0007669"/>
    <property type="project" value="TreeGrafter"/>
</dbReference>
<dbReference type="InterPro" id="IPR027267">
    <property type="entry name" value="AH/BAR_dom_sf"/>
</dbReference>
<dbReference type="GO" id="GO:0030139">
    <property type="term" value="C:endocytic vesicle"/>
    <property type="evidence" value="ECO:0007669"/>
    <property type="project" value="TreeGrafter"/>
</dbReference>
<dbReference type="PROSITE" id="PS51072">
    <property type="entry name" value="MHD"/>
    <property type="match status" value="1"/>
</dbReference>
<dbReference type="InterPro" id="IPR028565">
    <property type="entry name" value="MHD"/>
</dbReference>
<feature type="region of interest" description="Disordered" evidence="2">
    <location>
        <begin position="804"/>
        <end position="843"/>
    </location>
</feature>
<feature type="compositionally biased region" description="Basic and acidic residues" evidence="2">
    <location>
        <begin position="819"/>
        <end position="830"/>
    </location>
</feature>
<evidence type="ECO:0000259" key="3">
    <source>
        <dbReference type="PROSITE" id="PS51072"/>
    </source>
</evidence>
<dbReference type="Gene3D" id="1.20.1270.60">
    <property type="entry name" value="Arfaptin homology (AH) domain/BAR domain"/>
    <property type="match status" value="1"/>
</dbReference>
<name>A0A7U3Q2C2_EPIFF</name>